<dbReference type="PANTHER" id="PTHR10996">
    <property type="entry name" value="2-HYDROXYACID DEHYDROGENASE-RELATED"/>
    <property type="match status" value="1"/>
</dbReference>
<dbReference type="EMBL" id="JAVTLL010000002">
    <property type="protein sequence ID" value="MDT7839661.1"/>
    <property type="molecule type" value="Genomic_DNA"/>
</dbReference>
<evidence type="ECO:0000256" key="1">
    <source>
        <dbReference type="ARBA" id="ARBA00023002"/>
    </source>
</evidence>
<evidence type="ECO:0000256" key="2">
    <source>
        <dbReference type="ARBA" id="ARBA00023027"/>
    </source>
</evidence>
<protein>
    <submittedName>
        <fullName evidence="4">Hydroxyacid dehydrogenase</fullName>
    </submittedName>
</protein>
<reference evidence="5" key="1">
    <citation type="submission" date="2023-07" db="EMBL/GenBank/DDBJ databases">
        <title>Draft genome sequence of the endophytic actinobacterium Streptomyces justiciae WPN32, a potential antibiotic producer.</title>
        <authorList>
            <person name="Yasawong M."/>
            <person name="Pana W."/>
            <person name="Ganta P."/>
            <person name="Santapan N."/>
            <person name="Songngamsuk T."/>
            <person name="Phatcharaharikarn M."/>
            <person name="Kerdtoob S."/>
            <person name="Nantapong N."/>
        </authorList>
    </citation>
    <scope>NUCLEOTIDE SEQUENCE [LARGE SCALE GENOMIC DNA]</scope>
    <source>
        <strain evidence="5">WPN32</strain>
    </source>
</reference>
<keyword evidence="1" id="KW-0560">Oxidoreductase</keyword>
<comment type="caution">
    <text evidence="4">The sequence shown here is derived from an EMBL/GenBank/DDBJ whole genome shotgun (WGS) entry which is preliminary data.</text>
</comment>
<dbReference type="Proteomes" id="UP001257948">
    <property type="component" value="Unassembled WGS sequence"/>
</dbReference>
<name>A0ABU3LK86_9ACTN</name>
<keyword evidence="2" id="KW-0520">NAD</keyword>
<dbReference type="Pfam" id="PF02826">
    <property type="entry name" value="2-Hacid_dh_C"/>
    <property type="match status" value="1"/>
</dbReference>
<dbReference type="InterPro" id="IPR036291">
    <property type="entry name" value="NAD(P)-bd_dom_sf"/>
</dbReference>
<organism evidence="4 5">
    <name type="scientific">Streptomyces justiciae</name>
    <dbReference type="NCBI Taxonomy" id="2780140"/>
    <lineage>
        <taxon>Bacteria</taxon>
        <taxon>Bacillati</taxon>
        <taxon>Actinomycetota</taxon>
        <taxon>Actinomycetes</taxon>
        <taxon>Kitasatosporales</taxon>
        <taxon>Streptomycetaceae</taxon>
        <taxon>Streptomyces</taxon>
    </lineage>
</organism>
<gene>
    <name evidence="4" type="ORF">RQC66_02830</name>
</gene>
<dbReference type="InterPro" id="IPR050223">
    <property type="entry name" value="D-isomer_2-hydroxyacid_DH"/>
</dbReference>
<feature type="domain" description="D-isomer specific 2-hydroxyacid dehydrogenase NAD-binding" evidence="3">
    <location>
        <begin position="135"/>
        <end position="286"/>
    </location>
</feature>
<sequence>MVLSPTLRDEVFGPTAWAELTGLVELLACCSHGDDLAAHPRRGEVEVLVTSWGAPPLTTGLLAELPRLRTVLHAAGSVRRIAGDAVWERGITVVSAADANNEPVAEYVYAQTVLALKDVHRRSRCIVTDRAMPPMEDVPGIREQAVGLVSFGSVARKTAQRLRRLDTEILAWDPYLDDEVFAAEGVTRVAELRELVARSRVLSIHTPLIRGRTENLVGGDLLRLLPRRATLVNTARGAVIDEAALIRVLAERPDLFAVLDVTAVEPPEPQSGLYTLPNVLLTGHVAGTVGTERRALGRLVIDELRRLTTGLPLLHTVSAASAHLLA</sequence>
<dbReference type="CDD" id="cd12167">
    <property type="entry name" value="2-Hacid_dh_8"/>
    <property type="match status" value="1"/>
</dbReference>
<dbReference type="SUPFAM" id="SSF52283">
    <property type="entry name" value="Formate/glycerate dehydrogenase catalytic domain-like"/>
    <property type="match status" value="1"/>
</dbReference>
<dbReference type="Gene3D" id="3.40.50.720">
    <property type="entry name" value="NAD(P)-binding Rossmann-like Domain"/>
    <property type="match status" value="2"/>
</dbReference>
<accession>A0ABU3LK86</accession>
<evidence type="ECO:0000313" key="4">
    <source>
        <dbReference type="EMBL" id="MDT7839661.1"/>
    </source>
</evidence>
<dbReference type="InterPro" id="IPR006140">
    <property type="entry name" value="D-isomer_DH_NAD-bd"/>
</dbReference>
<keyword evidence="5" id="KW-1185">Reference proteome</keyword>
<dbReference type="SUPFAM" id="SSF51735">
    <property type="entry name" value="NAD(P)-binding Rossmann-fold domains"/>
    <property type="match status" value="1"/>
</dbReference>
<dbReference type="PANTHER" id="PTHR10996:SF178">
    <property type="entry name" value="2-HYDROXYACID DEHYDROGENASE YGL185C-RELATED"/>
    <property type="match status" value="1"/>
</dbReference>
<dbReference type="RefSeq" id="WP_314197615.1">
    <property type="nucleotide sequence ID" value="NZ_JAVTLL010000002.1"/>
</dbReference>
<evidence type="ECO:0000259" key="3">
    <source>
        <dbReference type="Pfam" id="PF02826"/>
    </source>
</evidence>
<proteinExistence type="predicted"/>
<evidence type="ECO:0000313" key="5">
    <source>
        <dbReference type="Proteomes" id="UP001257948"/>
    </source>
</evidence>